<evidence type="ECO:0000313" key="2">
    <source>
        <dbReference type="RefSeq" id="XP_018485502.1"/>
    </source>
</evidence>
<name>A0A6J0NL69_RAPSA</name>
<gene>
    <name evidence="2" type="primary">LOC108856236</name>
</gene>
<evidence type="ECO:0000313" key="1">
    <source>
        <dbReference type="Proteomes" id="UP000504610"/>
    </source>
</evidence>
<reference evidence="2" key="2">
    <citation type="submission" date="2025-08" db="UniProtKB">
        <authorList>
            <consortium name="RefSeq"/>
        </authorList>
    </citation>
    <scope>IDENTIFICATION</scope>
    <source>
        <tissue evidence="2">Leaf</tissue>
    </source>
</reference>
<sequence>MDVIGISGKVLLYAIGSSQTKTCSSELDCEAWKSVVCEVVIREENVLKTTVRLLRFREAINIWRGGELIEIDMLLLDAKDTLYHCRWLVTNNTETTSADSLLRGYVKVELLTIAELAKLSSQPSLGKYNLVALGKSPVSRQKMYGATYLAPSVQGNFRGVPHRLHIYSAIRLMSLVFSGIVWRSLLLTTWTKLFR</sequence>
<protein>
    <submittedName>
        <fullName evidence="2">Uncharacterized protein LOC108856236</fullName>
    </submittedName>
</protein>
<reference evidence="1" key="1">
    <citation type="journal article" date="2019" name="Database">
        <title>The radish genome database (RadishGD): an integrated information resource for radish genomics.</title>
        <authorList>
            <person name="Yu H.J."/>
            <person name="Baek S."/>
            <person name="Lee Y.J."/>
            <person name="Cho A."/>
            <person name="Mun J.H."/>
        </authorList>
    </citation>
    <scope>NUCLEOTIDE SEQUENCE [LARGE SCALE GENOMIC DNA]</scope>
    <source>
        <strain evidence="1">cv. WK10039</strain>
    </source>
</reference>
<proteinExistence type="predicted"/>
<keyword evidence="1" id="KW-1185">Reference proteome</keyword>
<organism evidence="1 2">
    <name type="scientific">Raphanus sativus</name>
    <name type="common">Radish</name>
    <name type="synonym">Raphanus raphanistrum var. sativus</name>
    <dbReference type="NCBI Taxonomy" id="3726"/>
    <lineage>
        <taxon>Eukaryota</taxon>
        <taxon>Viridiplantae</taxon>
        <taxon>Streptophyta</taxon>
        <taxon>Embryophyta</taxon>
        <taxon>Tracheophyta</taxon>
        <taxon>Spermatophyta</taxon>
        <taxon>Magnoliopsida</taxon>
        <taxon>eudicotyledons</taxon>
        <taxon>Gunneridae</taxon>
        <taxon>Pentapetalae</taxon>
        <taxon>rosids</taxon>
        <taxon>malvids</taxon>
        <taxon>Brassicales</taxon>
        <taxon>Brassicaceae</taxon>
        <taxon>Brassiceae</taxon>
        <taxon>Raphanus</taxon>
    </lineage>
</organism>
<dbReference type="OrthoDB" id="10618201at2759"/>
<dbReference type="RefSeq" id="XP_018485502.1">
    <property type="nucleotide sequence ID" value="XM_018630000.2"/>
</dbReference>
<dbReference type="GeneID" id="108856236"/>
<dbReference type="Proteomes" id="UP000504610">
    <property type="component" value="Chromosome 5"/>
</dbReference>
<accession>A0A6J0NL69</accession>
<dbReference type="KEGG" id="rsz:108856236"/>
<dbReference type="AlphaFoldDB" id="A0A6J0NL69"/>